<dbReference type="Gene3D" id="3.30.370.10">
    <property type="entry name" value="Barstar-like"/>
    <property type="match status" value="1"/>
</dbReference>
<sequence>MKIYSADTWTLDELRDQIADAGRRTVLVPPAATKQAVLEVFGQVLDFPEYYGINLDALNDSLHDFADGLSEDGQAPVTLIWQVPAAYRTDRSFGVVCEILQDAEAYAGRDLAVIAVFQQ</sequence>
<gene>
    <name evidence="3" type="ORF">SAMN05216555_1195</name>
</gene>
<organism evidence="3 4">
    <name type="scientific">Arthrobacter cupressi</name>
    <dbReference type="NCBI Taxonomy" id="1045773"/>
    <lineage>
        <taxon>Bacteria</taxon>
        <taxon>Bacillati</taxon>
        <taxon>Actinomycetota</taxon>
        <taxon>Actinomycetes</taxon>
        <taxon>Micrococcales</taxon>
        <taxon>Micrococcaceae</taxon>
        <taxon>Arthrobacter</taxon>
    </lineage>
</organism>
<dbReference type="SUPFAM" id="SSF52038">
    <property type="entry name" value="Barstar-related"/>
    <property type="match status" value="1"/>
</dbReference>
<dbReference type="EMBL" id="FNEI01000019">
    <property type="protein sequence ID" value="SDJ89557.1"/>
    <property type="molecule type" value="Genomic_DNA"/>
</dbReference>
<comment type="similarity">
    <text evidence="1">Belongs to the barstar family.</text>
</comment>
<evidence type="ECO:0000256" key="1">
    <source>
        <dbReference type="ARBA" id="ARBA00006845"/>
    </source>
</evidence>
<protein>
    <submittedName>
        <fullName evidence="3">Barstar (Barnase inhibitor)</fullName>
    </submittedName>
</protein>
<dbReference type="Pfam" id="PF01337">
    <property type="entry name" value="Barstar"/>
    <property type="match status" value="1"/>
</dbReference>
<evidence type="ECO:0000313" key="4">
    <source>
        <dbReference type="Proteomes" id="UP000182130"/>
    </source>
</evidence>
<dbReference type="Proteomes" id="UP000182130">
    <property type="component" value="Unassembled WGS sequence"/>
</dbReference>
<dbReference type="RefSeq" id="WP_074591209.1">
    <property type="nucleotide sequence ID" value="NZ_FNEI01000019.1"/>
</dbReference>
<accession>A0A1G8XGM1</accession>
<keyword evidence="4" id="KW-1185">Reference proteome</keyword>
<dbReference type="STRING" id="1045773.SAMN05216555_1195"/>
<dbReference type="AlphaFoldDB" id="A0A1G8XGM1"/>
<name>A0A1G8XGM1_9MICC</name>
<proteinExistence type="inferred from homology"/>
<dbReference type="InterPro" id="IPR000468">
    <property type="entry name" value="Barstar"/>
</dbReference>
<dbReference type="OrthoDB" id="8859549at2"/>
<evidence type="ECO:0000259" key="2">
    <source>
        <dbReference type="Pfam" id="PF01337"/>
    </source>
</evidence>
<dbReference type="InterPro" id="IPR035905">
    <property type="entry name" value="Barstar-like_sf"/>
</dbReference>
<reference evidence="4" key="1">
    <citation type="submission" date="2016-10" db="EMBL/GenBank/DDBJ databases">
        <authorList>
            <person name="Varghese N."/>
            <person name="Submissions S."/>
        </authorList>
    </citation>
    <scope>NUCLEOTIDE SEQUENCE [LARGE SCALE GENOMIC DNA]</scope>
    <source>
        <strain evidence="4">CGMCC 1.10783</strain>
    </source>
</reference>
<evidence type="ECO:0000313" key="3">
    <source>
        <dbReference type="EMBL" id="SDJ89557.1"/>
    </source>
</evidence>
<feature type="domain" description="Barstar (barnase inhibitor)" evidence="2">
    <location>
        <begin position="31"/>
        <end position="116"/>
    </location>
</feature>